<dbReference type="Gene3D" id="1.10.1220.160">
    <property type="entry name" value="DNA sulphur modification protein DndE"/>
    <property type="match status" value="1"/>
</dbReference>
<dbReference type="Proteomes" id="UP000572540">
    <property type="component" value="Unassembled WGS sequence"/>
</dbReference>
<dbReference type="AlphaFoldDB" id="A0A7Y9WD95"/>
<accession>A0A7Y9WD95</accession>
<proteinExistence type="predicted"/>
<reference evidence="1 2" key="1">
    <citation type="submission" date="2020-07" db="EMBL/GenBank/DDBJ databases">
        <title>Exploring microbial biodiversity for novel pathways involved in the catabolism of aromatic compounds derived from lignin.</title>
        <authorList>
            <person name="Elkins J."/>
        </authorList>
    </citation>
    <scope>NUCLEOTIDE SEQUENCE [LARGE SCALE GENOMIC DNA]</scope>
    <source>
        <strain evidence="1 2">H2C3B</strain>
    </source>
</reference>
<dbReference type="InterPro" id="IPR038472">
    <property type="entry name" value="DndE_sf"/>
</dbReference>
<dbReference type="RefSeq" id="WP_179707534.1">
    <property type="nucleotide sequence ID" value="NZ_JACCAU010000001.1"/>
</dbReference>
<protein>
    <submittedName>
        <fullName evidence="1">DNA sulfur modification protein DndE</fullName>
    </submittedName>
</protein>
<sequence length="129" mass="14341">MNVIERVKLTSAAKNQLIALKRRTGVEHNNALCRHALCLSLANPSLPPLERFNFSGGIEIDWRTFTGGNEALYYNLLVTRLLSDHIAISAEALRDALLHHVHRGLSYLASRREADLLVELARTLAATTV</sequence>
<dbReference type="NCBIfam" id="TIGR03184">
    <property type="entry name" value="DNA_S_dndE"/>
    <property type="match status" value="1"/>
</dbReference>
<name>A0A7Y9WD95_9BURK</name>
<dbReference type="EMBL" id="JACCAU010000001">
    <property type="protein sequence ID" value="NYH17828.1"/>
    <property type="molecule type" value="Genomic_DNA"/>
</dbReference>
<gene>
    <name evidence="1" type="ORF">GGD41_005056</name>
</gene>
<comment type="caution">
    <text evidence="1">The sequence shown here is derived from an EMBL/GenBank/DDBJ whole genome shotgun (WGS) entry which is preliminary data.</text>
</comment>
<organism evidence="1 2">
    <name type="scientific">Paraburkholderia bryophila</name>
    <dbReference type="NCBI Taxonomy" id="420952"/>
    <lineage>
        <taxon>Bacteria</taxon>
        <taxon>Pseudomonadati</taxon>
        <taxon>Pseudomonadota</taxon>
        <taxon>Betaproteobacteria</taxon>
        <taxon>Burkholderiales</taxon>
        <taxon>Burkholderiaceae</taxon>
        <taxon>Paraburkholderia</taxon>
    </lineage>
</organism>
<evidence type="ECO:0000313" key="2">
    <source>
        <dbReference type="Proteomes" id="UP000572540"/>
    </source>
</evidence>
<dbReference type="Pfam" id="PF08870">
    <property type="entry name" value="DndE"/>
    <property type="match status" value="1"/>
</dbReference>
<evidence type="ECO:0000313" key="1">
    <source>
        <dbReference type="EMBL" id="NYH17828.1"/>
    </source>
</evidence>
<dbReference type="InterPro" id="IPR014969">
    <property type="entry name" value="DNA_S_DndE"/>
</dbReference>